<accession>A0ABC8S929</accession>
<feature type="compositionally biased region" description="Basic residues" evidence="1">
    <location>
        <begin position="53"/>
        <end position="62"/>
    </location>
</feature>
<keyword evidence="2" id="KW-1133">Transmembrane helix</keyword>
<dbReference type="AlphaFoldDB" id="A0ABC8S929"/>
<comment type="caution">
    <text evidence="3">The sequence shown here is derived from an EMBL/GenBank/DDBJ whole genome shotgun (WGS) entry which is preliminary data.</text>
</comment>
<evidence type="ECO:0000256" key="2">
    <source>
        <dbReference type="SAM" id="Phobius"/>
    </source>
</evidence>
<feature type="region of interest" description="Disordered" evidence="1">
    <location>
        <begin position="93"/>
        <end position="123"/>
    </location>
</feature>
<dbReference type="Proteomes" id="UP001642360">
    <property type="component" value="Unassembled WGS sequence"/>
</dbReference>
<feature type="compositionally biased region" description="Polar residues" evidence="1">
    <location>
        <begin position="102"/>
        <end position="114"/>
    </location>
</feature>
<feature type="transmembrane region" description="Helical" evidence="2">
    <location>
        <begin position="20"/>
        <end position="40"/>
    </location>
</feature>
<keyword evidence="2" id="KW-0472">Membrane</keyword>
<protein>
    <recommendedName>
        <fullName evidence="5">Transmembrane protein</fullName>
    </recommendedName>
</protein>
<name>A0ABC8S929_9AQUA</name>
<evidence type="ECO:0008006" key="5">
    <source>
        <dbReference type="Google" id="ProtNLM"/>
    </source>
</evidence>
<feature type="region of interest" description="Disordered" evidence="1">
    <location>
        <begin position="47"/>
        <end position="71"/>
    </location>
</feature>
<keyword evidence="4" id="KW-1185">Reference proteome</keyword>
<keyword evidence="2" id="KW-0812">Transmembrane</keyword>
<organism evidence="3 4">
    <name type="scientific">Ilex paraguariensis</name>
    <name type="common">yerba mate</name>
    <dbReference type="NCBI Taxonomy" id="185542"/>
    <lineage>
        <taxon>Eukaryota</taxon>
        <taxon>Viridiplantae</taxon>
        <taxon>Streptophyta</taxon>
        <taxon>Embryophyta</taxon>
        <taxon>Tracheophyta</taxon>
        <taxon>Spermatophyta</taxon>
        <taxon>Magnoliopsida</taxon>
        <taxon>eudicotyledons</taxon>
        <taxon>Gunneridae</taxon>
        <taxon>Pentapetalae</taxon>
        <taxon>asterids</taxon>
        <taxon>campanulids</taxon>
        <taxon>Aquifoliales</taxon>
        <taxon>Aquifoliaceae</taxon>
        <taxon>Ilex</taxon>
    </lineage>
</organism>
<dbReference type="EMBL" id="CAUOFW020002436">
    <property type="protein sequence ID" value="CAK9153679.1"/>
    <property type="molecule type" value="Genomic_DNA"/>
</dbReference>
<proteinExistence type="predicted"/>
<evidence type="ECO:0000313" key="3">
    <source>
        <dbReference type="EMBL" id="CAK9153679.1"/>
    </source>
</evidence>
<sequence>MASRKSFSFSTGGSSKGLSSWLWMCIMFAMMVDMVLVGMAKTRGVSSIASRARATRKEKGKGKATASEQHLEVPLEFESRKRKKDSYEEVITRVPLPPPISQPTSSVSPASTAVPQPAFVTEP</sequence>
<gene>
    <name evidence="3" type="ORF">ILEXP_LOCUS21968</name>
</gene>
<evidence type="ECO:0000256" key="1">
    <source>
        <dbReference type="SAM" id="MobiDB-lite"/>
    </source>
</evidence>
<evidence type="ECO:0000313" key="4">
    <source>
        <dbReference type="Proteomes" id="UP001642360"/>
    </source>
</evidence>
<reference evidence="3 4" key="1">
    <citation type="submission" date="2024-02" db="EMBL/GenBank/DDBJ databases">
        <authorList>
            <person name="Vignale AGUSTIN F."/>
            <person name="Sosa J E."/>
            <person name="Modenutti C."/>
        </authorList>
    </citation>
    <scope>NUCLEOTIDE SEQUENCE [LARGE SCALE GENOMIC DNA]</scope>
</reference>